<comment type="caution">
    <text evidence="1">The sequence shown here is derived from an EMBL/GenBank/DDBJ whole genome shotgun (WGS) entry which is preliminary data.</text>
</comment>
<accession>A0A8X7UFA4</accession>
<protein>
    <submittedName>
        <fullName evidence="1">Uncharacterized protein</fullName>
    </submittedName>
</protein>
<reference evidence="1 2" key="1">
    <citation type="submission" date="2020-02" db="EMBL/GenBank/DDBJ databases">
        <authorList>
            <person name="Ma Q."/>
            <person name="Huang Y."/>
            <person name="Song X."/>
            <person name="Pei D."/>
        </authorList>
    </citation>
    <scope>NUCLEOTIDE SEQUENCE [LARGE SCALE GENOMIC DNA]</scope>
    <source>
        <strain evidence="1">Sxm20200214</strain>
        <tissue evidence="1">Leaf</tissue>
    </source>
</reference>
<keyword evidence="2" id="KW-1185">Reference proteome</keyword>
<dbReference type="AlphaFoldDB" id="A0A8X7UFA4"/>
<name>A0A8X7UFA4_BRACI</name>
<organism evidence="1 2">
    <name type="scientific">Brassica carinata</name>
    <name type="common">Ethiopian mustard</name>
    <name type="synonym">Abyssinian cabbage</name>
    <dbReference type="NCBI Taxonomy" id="52824"/>
    <lineage>
        <taxon>Eukaryota</taxon>
        <taxon>Viridiplantae</taxon>
        <taxon>Streptophyta</taxon>
        <taxon>Embryophyta</taxon>
        <taxon>Tracheophyta</taxon>
        <taxon>Spermatophyta</taxon>
        <taxon>Magnoliopsida</taxon>
        <taxon>eudicotyledons</taxon>
        <taxon>Gunneridae</taxon>
        <taxon>Pentapetalae</taxon>
        <taxon>rosids</taxon>
        <taxon>malvids</taxon>
        <taxon>Brassicales</taxon>
        <taxon>Brassicaceae</taxon>
        <taxon>Brassiceae</taxon>
        <taxon>Brassica</taxon>
    </lineage>
</organism>
<proteinExistence type="predicted"/>
<evidence type="ECO:0000313" key="1">
    <source>
        <dbReference type="EMBL" id="KAG2277530.1"/>
    </source>
</evidence>
<sequence length="197" mass="22649">MFYNNTAQIMRDNLRLIQTYLLNSPTPLLAKVGYDAQQRLEILAKAELSFLYQRSRITWLREGGCNSYHFHLLINGHDGIDVSWIMSSPRSDQEAALHGYFTTLPFPSATLSKYCYALNTNSIDRFNFSSFNTWDLLREREDHAFTIWAVNLDRLPKRSCLVSWSIQIPSMEAGKCLESGYYSSSFDCEKCNTPSVS</sequence>
<evidence type="ECO:0000313" key="2">
    <source>
        <dbReference type="Proteomes" id="UP000886595"/>
    </source>
</evidence>
<dbReference type="Proteomes" id="UP000886595">
    <property type="component" value="Unassembled WGS sequence"/>
</dbReference>
<dbReference type="EMBL" id="JAAMPC010000012">
    <property type="protein sequence ID" value="KAG2277530.1"/>
    <property type="molecule type" value="Genomic_DNA"/>
</dbReference>
<gene>
    <name evidence="1" type="ORF">Bca52824_060085</name>
</gene>